<dbReference type="InterPro" id="IPR000914">
    <property type="entry name" value="SBP_5_dom"/>
</dbReference>
<organism evidence="2 3">
    <name type="scientific">Spongiactinospora gelatinilytica</name>
    <dbReference type="NCBI Taxonomy" id="2666298"/>
    <lineage>
        <taxon>Bacteria</taxon>
        <taxon>Bacillati</taxon>
        <taxon>Actinomycetota</taxon>
        <taxon>Actinomycetes</taxon>
        <taxon>Streptosporangiales</taxon>
        <taxon>Streptosporangiaceae</taxon>
        <taxon>Spongiactinospora</taxon>
    </lineage>
</organism>
<gene>
    <name evidence="2" type="ORF">C1I98_26325</name>
</gene>
<dbReference type="RefSeq" id="WP_199537225.1">
    <property type="nucleotide sequence ID" value="NZ_POUA01000249.1"/>
</dbReference>
<name>A0A2W2G363_9ACTN</name>
<dbReference type="AlphaFoldDB" id="A0A2W2G363"/>
<dbReference type="SUPFAM" id="SSF53850">
    <property type="entry name" value="Periplasmic binding protein-like II"/>
    <property type="match status" value="1"/>
</dbReference>
<dbReference type="Pfam" id="PF00496">
    <property type="entry name" value="SBP_bac_5"/>
    <property type="match status" value="1"/>
</dbReference>
<evidence type="ECO:0000259" key="1">
    <source>
        <dbReference type="Pfam" id="PF00496"/>
    </source>
</evidence>
<feature type="domain" description="Solute-binding protein family 5" evidence="1">
    <location>
        <begin position="5"/>
        <end position="78"/>
    </location>
</feature>
<evidence type="ECO:0000313" key="3">
    <source>
        <dbReference type="Proteomes" id="UP000248544"/>
    </source>
</evidence>
<dbReference type="Gene3D" id="3.10.105.10">
    <property type="entry name" value="Dipeptide-binding Protein, Domain 3"/>
    <property type="match status" value="1"/>
</dbReference>
<accession>A0A2W2G363</accession>
<reference evidence="2 3" key="1">
    <citation type="submission" date="2018-01" db="EMBL/GenBank/DDBJ databases">
        <title>Draft genome sequence of Sphaerisporangium sp. 7K107.</title>
        <authorList>
            <person name="Sahin N."/>
            <person name="Saygin H."/>
            <person name="Ay H."/>
        </authorList>
    </citation>
    <scope>NUCLEOTIDE SEQUENCE [LARGE SCALE GENOMIC DNA]</scope>
    <source>
        <strain evidence="2 3">7K107</strain>
    </source>
</reference>
<keyword evidence="3" id="KW-1185">Reference proteome</keyword>
<sequence length="80" mass="7800">MGKGHPTADFAVRHALVSAVNLKQIGSVATGGLGKPATNLGEVAPTPCTGDTVTGNVPPHDPAKAAASLTEAGWTKAGGV</sequence>
<dbReference type="EMBL" id="POUA01000249">
    <property type="protein sequence ID" value="PZG36809.1"/>
    <property type="molecule type" value="Genomic_DNA"/>
</dbReference>
<protein>
    <recommendedName>
        <fullName evidence="1">Solute-binding protein family 5 domain-containing protein</fullName>
    </recommendedName>
</protein>
<dbReference type="Proteomes" id="UP000248544">
    <property type="component" value="Unassembled WGS sequence"/>
</dbReference>
<evidence type="ECO:0000313" key="2">
    <source>
        <dbReference type="EMBL" id="PZG36809.1"/>
    </source>
</evidence>
<comment type="caution">
    <text evidence="2">The sequence shown here is derived from an EMBL/GenBank/DDBJ whole genome shotgun (WGS) entry which is preliminary data.</text>
</comment>
<proteinExistence type="predicted"/>